<dbReference type="SMART" id="SM00448">
    <property type="entry name" value="REC"/>
    <property type="match status" value="1"/>
</dbReference>
<evidence type="ECO:0000313" key="6">
    <source>
        <dbReference type="EMBL" id="KGO88877.1"/>
    </source>
</evidence>
<dbReference type="Proteomes" id="UP000030121">
    <property type="component" value="Unassembled WGS sequence"/>
</dbReference>
<dbReference type="STRING" id="1121899.GCA_000430025_00721"/>
<dbReference type="PROSITE" id="PS50110">
    <property type="entry name" value="RESPONSE_REGULATORY"/>
    <property type="match status" value="1"/>
</dbReference>
<keyword evidence="1 3" id="KW-0597">Phosphoprotein</keyword>
<dbReference type="EMBL" id="JRLW01000014">
    <property type="protein sequence ID" value="KGO88877.1"/>
    <property type="molecule type" value="Genomic_DNA"/>
</dbReference>
<protein>
    <submittedName>
        <fullName evidence="6">Ligand-binding protein SH3</fullName>
    </submittedName>
</protein>
<dbReference type="GO" id="GO:0006355">
    <property type="term" value="P:regulation of DNA-templated transcription"/>
    <property type="evidence" value="ECO:0007669"/>
    <property type="project" value="InterPro"/>
</dbReference>
<dbReference type="PROSITE" id="PS00622">
    <property type="entry name" value="HTH_LUXR_1"/>
    <property type="match status" value="1"/>
</dbReference>
<dbReference type="OrthoDB" id="9797341at2"/>
<dbReference type="SUPFAM" id="SSF52172">
    <property type="entry name" value="CheY-like"/>
    <property type="match status" value="1"/>
</dbReference>
<dbReference type="PANTHER" id="PTHR43214:SF43">
    <property type="entry name" value="TWO-COMPONENT RESPONSE REGULATOR"/>
    <property type="match status" value="1"/>
</dbReference>
<evidence type="ECO:0000259" key="4">
    <source>
        <dbReference type="PROSITE" id="PS50043"/>
    </source>
</evidence>
<evidence type="ECO:0000313" key="7">
    <source>
        <dbReference type="Proteomes" id="UP000030121"/>
    </source>
</evidence>
<reference evidence="6 7" key="1">
    <citation type="submission" date="2013-09" db="EMBL/GenBank/DDBJ databases">
        <authorList>
            <person name="Zeng Z."/>
            <person name="Chen C."/>
        </authorList>
    </citation>
    <scope>NUCLEOTIDE SEQUENCE [LARGE SCALE GENOMIC DNA]</scope>
    <source>
        <strain evidence="6 7">GH29-5</strain>
    </source>
</reference>
<evidence type="ECO:0000256" key="1">
    <source>
        <dbReference type="ARBA" id="ARBA00022553"/>
    </source>
</evidence>
<dbReference type="CDD" id="cd17535">
    <property type="entry name" value="REC_NarL-like"/>
    <property type="match status" value="1"/>
</dbReference>
<dbReference type="Pfam" id="PF00196">
    <property type="entry name" value="GerE"/>
    <property type="match status" value="1"/>
</dbReference>
<feature type="domain" description="Response regulatory" evidence="5">
    <location>
        <begin position="6"/>
        <end position="123"/>
    </location>
</feature>
<dbReference type="eggNOG" id="COG2197">
    <property type="taxonomic scope" value="Bacteria"/>
</dbReference>
<feature type="modified residue" description="4-aspartylphosphate" evidence="3">
    <location>
        <position position="58"/>
    </location>
</feature>
<proteinExistence type="predicted"/>
<dbReference type="PROSITE" id="PS50043">
    <property type="entry name" value="HTH_LUXR_2"/>
    <property type="match status" value="1"/>
</dbReference>
<dbReference type="PANTHER" id="PTHR43214">
    <property type="entry name" value="TWO-COMPONENT RESPONSE REGULATOR"/>
    <property type="match status" value="1"/>
</dbReference>
<dbReference type="GO" id="GO:0003677">
    <property type="term" value="F:DNA binding"/>
    <property type="evidence" value="ECO:0007669"/>
    <property type="project" value="UniProtKB-KW"/>
</dbReference>
<name>A0A0A2M877_9FLAO</name>
<dbReference type="SMART" id="SM00421">
    <property type="entry name" value="HTH_LUXR"/>
    <property type="match status" value="1"/>
</dbReference>
<gene>
    <name evidence="6" type="ORF">Q764_10710</name>
</gene>
<dbReference type="InterPro" id="IPR000792">
    <property type="entry name" value="Tscrpt_reg_LuxR_C"/>
</dbReference>
<dbReference type="RefSeq" id="WP_026979495.1">
    <property type="nucleotide sequence ID" value="NZ_AUCZ01000003.1"/>
</dbReference>
<accession>A0A0A2M877</accession>
<comment type="caution">
    <text evidence="6">The sequence shown here is derived from an EMBL/GenBank/DDBJ whole genome shotgun (WGS) entry which is preliminary data.</text>
</comment>
<dbReference type="SUPFAM" id="SSF46894">
    <property type="entry name" value="C-terminal effector domain of the bipartite response regulators"/>
    <property type="match status" value="1"/>
</dbReference>
<evidence type="ECO:0000256" key="2">
    <source>
        <dbReference type="ARBA" id="ARBA00023125"/>
    </source>
</evidence>
<feature type="domain" description="HTH luxR-type" evidence="4">
    <location>
        <begin position="151"/>
        <end position="216"/>
    </location>
</feature>
<dbReference type="InterPro" id="IPR011006">
    <property type="entry name" value="CheY-like_superfamily"/>
</dbReference>
<dbReference type="InterPro" id="IPR001789">
    <property type="entry name" value="Sig_transdc_resp-reg_receiver"/>
</dbReference>
<dbReference type="InterPro" id="IPR016032">
    <property type="entry name" value="Sig_transdc_resp-reg_C-effctor"/>
</dbReference>
<keyword evidence="2" id="KW-0238">DNA-binding</keyword>
<dbReference type="InterPro" id="IPR058245">
    <property type="entry name" value="NreC/VraR/RcsB-like_REC"/>
</dbReference>
<evidence type="ECO:0000256" key="3">
    <source>
        <dbReference type="PROSITE-ProRule" id="PRU00169"/>
    </source>
</evidence>
<dbReference type="CDD" id="cd06170">
    <property type="entry name" value="LuxR_C_like"/>
    <property type="match status" value="1"/>
</dbReference>
<dbReference type="InterPro" id="IPR039420">
    <property type="entry name" value="WalR-like"/>
</dbReference>
<sequence length="218" mass="24850">MERKIRIAIADDNSFLIKAVSEKLSFFDDLESRFFAFNGQEFVEKLKANPAIDVILMDIEMPVMNGIETTAWVKKKYPHIKVIMLTVFDNDENIFKAIKAGADGYLLKEIDAKELHDGIVETLNGGAAMTPSIAMKTLRLLRNPMEISDVSEKEEVRLSEREIEVLEQLSRGLSYTLIAENLILSPSTIRKHIENIYKKLQVHSKLEAVQKAKNNNWI</sequence>
<dbReference type="Gene3D" id="3.40.50.2300">
    <property type="match status" value="1"/>
</dbReference>
<evidence type="ECO:0000259" key="5">
    <source>
        <dbReference type="PROSITE" id="PS50110"/>
    </source>
</evidence>
<organism evidence="6 7">
    <name type="scientific">Flavobacterium suncheonense GH29-5 = DSM 17707</name>
    <dbReference type="NCBI Taxonomy" id="1121899"/>
    <lineage>
        <taxon>Bacteria</taxon>
        <taxon>Pseudomonadati</taxon>
        <taxon>Bacteroidota</taxon>
        <taxon>Flavobacteriia</taxon>
        <taxon>Flavobacteriales</taxon>
        <taxon>Flavobacteriaceae</taxon>
        <taxon>Flavobacterium</taxon>
    </lineage>
</organism>
<dbReference type="Pfam" id="PF00072">
    <property type="entry name" value="Response_reg"/>
    <property type="match status" value="1"/>
</dbReference>
<dbReference type="AlphaFoldDB" id="A0A0A2M877"/>
<dbReference type="GO" id="GO:0000160">
    <property type="term" value="P:phosphorelay signal transduction system"/>
    <property type="evidence" value="ECO:0007669"/>
    <property type="project" value="InterPro"/>
</dbReference>
<dbReference type="PRINTS" id="PR00038">
    <property type="entry name" value="HTHLUXR"/>
</dbReference>
<keyword evidence="7" id="KW-1185">Reference proteome</keyword>